<dbReference type="EMBL" id="KQ965737">
    <property type="protein sequence ID" value="KXS19754.1"/>
    <property type="molecule type" value="Genomic_DNA"/>
</dbReference>
<dbReference type="Pfam" id="PF04669">
    <property type="entry name" value="PBDC1"/>
    <property type="match status" value="1"/>
</dbReference>
<dbReference type="OMA" id="IQFYAFE"/>
<dbReference type="GO" id="GO:0044183">
    <property type="term" value="F:protein folding chaperone"/>
    <property type="evidence" value="ECO:0007669"/>
    <property type="project" value="EnsemblFungi"/>
</dbReference>
<dbReference type="InterPro" id="IPR008476">
    <property type="entry name" value="PBDC1_metazoa/fungi"/>
</dbReference>
<evidence type="ECO:0000313" key="3">
    <source>
        <dbReference type="Proteomes" id="UP000070544"/>
    </source>
</evidence>
<dbReference type="Gene3D" id="1.10.3560.10">
    <property type="entry name" value="yst0336 like domain"/>
    <property type="match status" value="1"/>
</dbReference>
<name>A0A139ASV4_GONPJ</name>
<accession>A0A139ASV4</accession>
<dbReference type="AlphaFoldDB" id="A0A139ASV4"/>
<dbReference type="GO" id="GO:0051083">
    <property type="term" value="P:'de novo' cotranslational protein folding"/>
    <property type="evidence" value="ECO:0007669"/>
    <property type="project" value="EnsemblFungi"/>
</dbReference>
<dbReference type="OrthoDB" id="10248897at2759"/>
<protein>
    <submittedName>
        <fullName evidence="2">DUF757-domain-containing protein</fullName>
    </submittedName>
</protein>
<keyword evidence="3" id="KW-1185">Reference proteome</keyword>
<proteinExistence type="predicted"/>
<evidence type="ECO:0000313" key="2">
    <source>
        <dbReference type="EMBL" id="KXS19754.1"/>
    </source>
</evidence>
<feature type="domain" description="Polysaccharide biosynthesis" evidence="1">
    <location>
        <begin position="17"/>
        <end position="142"/>
    </location>
</feature>
<dbReference type="InterPro" id="IPR021148">
    <property type="entry name" value="Polysacc_synth_dom"/>
</dbReference>
<dbReference type="PANTHER" id="PTHR13410">
    <property type="entry name" value="PROTEIN PBDC1"/>
    <property type="match status" value="1"/>
</dbReference>
<organism evidence="2 3">
    <name type="scientific">Gonapodya prolifera (strain JEL478)</name>
    <name type="common">Monoblepharis prolifera</name>
    <dbReference type="NCBI Taxonomy" id="1344416"/>
    <lineage>
        <taxon>Eukaryota</taxon>
        <taxon>Fungi</taxon>
        <taxon>Fungi incertae sedis</taxon>
        <taxon>Chytridiomycota</taxon>
        <taxon>Chytridiomycota incertae sedis</taxon>
        <taxon>Monoblepharidomycetes</taxon>
        <taxon>Monoblepharidales</taxon>
        <taxon>Gonapodyaceae</taxon>
        <taxon>Gonapodya</taxon>
    </lineage>
</organism>
<dbReference type="GO" id="GO:1990593">
    <property type="term" value="F:nascent polypeptide-associated complex binding"/>
    <property type="evidence" value="ECO:0007669"/>
    <property type="project" value="EnsemblFungi"/>
</dbReference>
<sequence>MSAYGITADTAENSPEIEKQWAVKAVHHAETYMKLLKALPPRKMKFTPIDDEIYQDFTKSFPAFPVSLIALDLLKTEAAKAKWRDFINRYEKKVQDFNFGTLLRIDSTGDYEEENTTFVTRLQFFAIEIARCRQGANDAVYEGAKEGNNANGR</sequence>
<dbReference type="GO" id="GO:0061770">
    <property type="term" value="F:translation elongation factor binding"/>
    <property type="evidence" value="ECO:0007669"/>
    <property type="project" value="EnsemblFungi"/>
</dbReference>
<dbReference type="GO" id="GO:0051787">
    <property type="term" value="F:misfolded protein binding"/>
    <property type="evidence" value="ECO:0007669"/>
    <property type="project" value="EnsemblFungi"/>
</dbReference>
<gene>
    <name evidence="2" type="ORF">M427DRAFT_66894</name>
</gene>
<dbReference type="PANTHER" id="PTHR13410:SF9">
    <property type="entry name" value="PROTEIN PBDC1"/>
    <property type="match status" value="1"/>
</dbReference>
<dbReference type="GO" id="GO:0043022">
    <property type="term" value="F:ribosome binding"/>
    <property type="evidence" value="ECO:0007669"/>
    <property type="project" value="EnsemblFungi"/>
</dbReference>
<evidence type="ECO:0000259" key="1">
    <source>
        <dbReference type="Pfam" id="PF04669"/>
    </source>
</evidence>
<reference evidence="2 3" key="1">
    <citation type="journal article" date="2015" name="Genome Biol. Evol.">
        <title>Phylogenomic analyses indicate that early fungi evolved digesting cell walls of algal ancestors of land plants.</title>
        <authorList>
            <person name="Chang Y."/>
            <person name="Wang S."/>
            <person name="Sekimoto S."/>
            <person name="Aerts A.L."/>
            <person name="Choi C."/>
            <person name="Clum A."/>
            <person name="LaButti K.M."/>
            <person name="Lindquist E.A."/>
            <person name="Yee Ngan C."/>
            <person name="Ohm R.A."/>
            <person name="Salamov A.A."/>
            <person name="Grigoriev I.V."/>
            <person name="Spatafora J.W."/>
            <person name="Berbee M.L."/>
        </authorList>
    </citation>
    <scope>NUCLEOTIDE SEQUENCE [LARGE SCALE GENOMIC DNA]</scope>
    <source>
        <strain evidence="2 3">JEL478</strain>
    </source>
</reference>
<dbReference type="GO" id="GO:0005737">
    <property type="term" value="C:cytoplasm"/>
    <property type="evidence" value="ECO:0007669"/>
    <property type="project" value="TreeGrafter"/>
</dbReference>
<dbReference type="STRING" id="1344416.A0A139ASV4"/>
<dbReference type="InterPro" id="IPR023139">
    <property type="entry name" value="PBDC1-like_dom_sf"/>
</dbReference>
<dbReference type="Proteomes" id="UP000070544">
    <property type="component" value="Unassembled WGS sequence"/>
</dbReference>